<sequence>MDGNRLDRALSPYLLDHAENPVHWWEWSPEALEAARTLDRPILLSIGYAACHWCHVMAHESFEDPQTAEVMNRLFINVKVDREERPDIDQLYMNALHAMGEQGGWPMTMFLTPKGKPFFGGTYFPPRPAFGRPSFRQVLESVAAAWDDKRSGIEDSADRLTDGLSRFLGQEAVPAADEVPPVRMADMAAAVLRMTDPQIGGMSGAPKFPNAPYFELLLRYGWPSGAAQARQAFLRTMTSLSQGGIYDHLGGGLHRYAVDGTWLVPHFEKMLYDNGHFLRHAAFAYRATGEALFARRITETVAFLDREMTVDGGGLAASLDADSLDASGRLHEGAFYAWTEAEIDAELKDAAPALKAAYGVTREGNFEGANVLNRPLQEVDPADALEDARRLLLAVRARRSPPKRDDKVLADWNGIAIAGLAEAYRATGDRLALQLAQGALDFVFSALMEDGRLYHAIRQGRRSGPALAGDYGALIGACVSLYAVTGDRTRLDQAGILADGLERWHADGQGGHWLTASDCEDILFRLRGDQDDAITSATGLVLDGLAMLAQVSTDPRHLGMARDAAMSAAGRIGDKDLVLPGIAVGLDRLERGSELAIIGAGSVADRMRATALARPDANRLDLLEGTTDAMGAPVPTADRGYALLCRQQSCLPPLQDAEALEQALTTSG</sequence>
<dbReference type="SUPFAM" id="SSF48208">
    <property type="entry name" value="Six-hairpin glycosidases"/>
    <property type="match status" value="1"/>
</dbReference>
<dbReference type="CDD" id="cd02955">
    <property type="entry name" value="SSP411"/>
    <property type="match status" value="1"/>
</dbReference>
<dbReference type="InterPro" id="IPR004879">
    <property type="entry name" value="Ssp411-like_TRX"/>
</dbReference>
<reference evidence="2" key="1">
    <citation type="journal article" date="2015" name="Proc. Natl. Acad. Sci. U.S.A.">
        <title>Bacterial clade with the ribosomal RNA operon on a small plasmid rather than the chromosome.</title>
        <authorList>
            <person name="Anda M."/>
            <person name="Ohtsubo Y."/>
            <person name="Okubo T."/>
            <person name="Sugawara M."/>
            <person name="Nagata Y."/>
            <person name="Tsuda M."/>
            <person name="Minamisawa K."/>
            <person name="Mitsui H."/>
        </authorList>
    </citation>
    <scope>NUCLEOTIDE SEQUENCE</scope>
    <source>
        <strain evidence="2">JCM 14755</strain>
    </source>
</reference>
<dbReference type="SUPFAM" id="SSF52833">
    <property type="entry name" value="Thioredoxin-like"/>
    <property type="match status" value="1"/>
</dbReference>
<dbReference type="PIRSF" id="PIRSF006402">
    <property type="entry name" value="UCP006402_thioredoxin"/>
    <property type="match status" value="1"/>
</dbReference>
<evidence type="ECO:0000313" key="2">
    <source>
        <dbReference type="EMBL" id="BAT27510.1"/>
    </source>
</evidence>
<dbReference type="PANTHER" id="PTHR42899:SF1">
    <property type="entry name" value="SPERMATOGENESIS-ASSOCIATED PROTEIN 20"/>
    <property type="match status" value="1"/>
</dbReference>
<dbReference type="Pfam" id="PF03190">
    <property type="entry name" value="Thioredox_DsbH"/>
    <property type="match status" value="1"/>
</dbReference>
<dbReference type="InterPro" id="IPR036249">
    <property type="entry name" value="Thioredoxin-like_sf"/>
</dbReference>
<protein>
    <recommendedName>
        <fullName evidence="1">Spermatogenesis-associated protein 20-like TRX domain-containing protein</fullName>
    </recommendedName>
</protein>
<proteinExistence type="predicted"/>
<name>A0A0P0Z0X7_9HYPH</name>
<dbReference type="EMBL" id="LC066375">
    <property type="protein sequence ID" value="BAT27510.1"/>
    <property type="molecule type" value="Genomic_DNA"/>
</dbReference>
<dbReference type="RefSeq" id="WP_062226573.1">
    <property type="nucleotide sequence ID" value="NZ_BBWR01000003.1"/>
</dbReference>
<dbReference type="Gene3D" id="3.40.30.10">
    <property type="entry name" value="Glutaredoxin"/>
    <property type="match status" value="1"/>
</dbReference>
<dbReference type="AlphaFoldDB" id="A0A0P0Z0X7"/>
<dbReference type="PANTHER" id="PTHR42899">
    <property type="entry name" value="SPERMATOGENESIS-ASSOCIATED PROTEIN 20"/>
    <property type="match status" value="1"/>
</dbReference>
<dbReference type="InterPro" id="IPR024705">
    <property type="entry name" value="Ssp411"/>
</dbReference>
<organism evidence="2">
    <name type="scientific">Aureimonas frigidaquae</name>
    <dbReference type="NCBI Taxonomy" id="424757"/>
    <lineage>
        <taxon>Bacteria</taxon>
        <taxon>Pseudomonadati</taxon>
        <taxon>Pseudomonadota</taxon>
        <taxon>Alphaproteobacteria</taxon>
        <taxon>Hyphomicrobiales</taxon>
        <taxon>Aurantimonadaceae</taxon>
        <taxon>Aureimonas</taxon>
    </lineage>
</organism>
<dbReference type="GO" id="GO:0005975">
    <property type="term" value="P:carbohydrate metabolic process"/>
    <property type="evidence" value="ECO:0007669"/>
    <property type="project" value="InterPro"/>
</dbReference>
<evidence type="ECO:0000259" key="1">
    <source>
        <dbReference type="Pfam" id="PF03190"/>
    </source>
</evidence>
<feature type="domain" description="Spermatogenesis-associated protein 20-like TRX" evidence="1">
    <location>
        <begin position="4"/>
        <end position="164"/>
    </location>
</feature>
<dbReference type="InterPro" id="IPR008928">
    <property type="entry name" value="6-hairpin_glycosidase_sf"/>
</dbReference>
<dbReference type="Gene3D" id="1.50.10.20">
    <property type="match status" value="1"/>
</dbReference>
<accession>A0A0P0Z0X7</accession>